<accession>A0A0C3BHQ3</accession>
<dbReference type="OrthoDB" id="2564904at2759"/>
<reference evidence="2" key="2">
    <citation type="submission" date="2015-01" db="EMBL/GenBank/DDBJ databases">
        <title>Evolutionary Origins and Diversification of the Mycorrhizal Mutualists.</title>
        <authorList>
            <consortium name="DOE Joint Genome Institute"/>
            <consortium name="Mycorrhizal Genomics Consortium"/>
            <person name="Kohler A."/>
            <person name="Kuo A."/>
            <person name="Nagy L.G."/>
            <person name="Floudas D."/>
            <person name="Copeland A."/>
            <person name="Barry K.W."/>
            <person name="Cichocki N."/>
            <person name="Veneault-Fourrey C."/>
            <person name="LaButti K."/>
            <person name="Lindquist E.A."/>
            <person name="Lipzen A."/>
            <person name="Lundell T."/>
            <person name="Morin E."/>
            <person name="Murat C."/>
            <person name="Riley R."/>
            <person name="Ohm R."/>
            <person name="Sun H."/>
            <person name="Tunlid A."/>
            <person name="Henrissat B."/>
            <person name="Grigoriev I.V."/>
            <person name="Hibbett D.S."/>
            <person name="Martin F."/>
        </authorList>
    </citation>
    <scope>NUCLEOTIDE SEQUENCE [LARGE SCALE GENOMIC DNA]</scope>
    <source>
        <strain evidence="2">F 1598</strain>
    </source>
</reference>
<dbReference type="EMBL" id="KN833030">
    <property type="protein sequence ID" value="KIM76902.1"/>
    <property type="molecule type" value="Genomic_DNA"/>
</dbReference>
<dbReference type="HOGENOM" id="CLU_1865893_0_0_1"/>
<evidence type="ECO:0000313" key="1">
    <source>
        <dbReference type="EMBL" id="KIM76902.1"/>
    </source>
</evidence>
<dbReference type="Proteomes" id="UP000054166">
    <property type="component" value="Unassembled WGS sequence"/>
</dbReference>
<evidence type="ECO:0000313" key="2">
    <source>
        <dbReference type="Proteomes" id="UP000054166"/>
    </source>
</evidence>
<keyword evidence="2" id="KW-1185">Reference proteome</keyword>
<name>A0A0C3BHQ3_PILCF</name>
<reference evidence="1 2" key="1">
    <citation type="submission" date="2014-04" db="EMBL/GenBank/DDBJ databases">
        <authorList>
            <consortium name="DOE Joint Genome Institute"/>
            <person name="Kuo A."/>
            <person name="Tarkka M."/>
            <person name="Buscot F."/>
            <person name="Kohler A."/>
            <person name="Nagy L.G."/>
            <person name="Floudas D."/>
            <person name="Copeland A."/>
            <person name="Barry K.W."/>
            <person name="Cichocki N."/>
            <person name="Veneault-Fourrey C."/>
            <person name="LaButti K."/>
            <person name="Lindquist E.A."/>
            <person name="Lipzen A."/>
            <person name="Lundell T."/>
            <person name="Morin E."/>
            <person name="Murat C."/>
            <person name="Sun H."/>
            <person name="Tunlid A."/>
            <person name="Henrissat B."/>
            <person name="Grigoriev I.V."/>
            <person name="Hibbett D.S."/>
            <person name="Martin F."/>
            <person name="Nordberg H.P."/>
            <person name="Cantor M.N."/>
            <person name="Hua S.X."/>
        </authorList>
    </citation>
    <scope>NUCLEOTIDE SEQUENCE [LARGE SCALE GENOMIC DNA]</scope>
    <source>
        <strain evidence="1 2">F 1598</strain>
    </source>
</reference>
<sequence>MKTSAYVQITGHLNQSSVGLASNDTGSELDPHGANLAGNPLSGLVCFKQHAYNNCTKTQYIDSKFTAVKVNSRMSTGTYKYLQWEKHLGQLPPAAKDPALEQQLAALPPMVLDALMLFLIAVKSCKCSLKLGPLDNC</sequence>
<protein>
    <submittedName>
        <fullName evidence="1">Uncharacterized protein</fullName>
    </submittedName>
</protein>
<dbReference type="STRING" id="765440.A0A0C3BHQ3"/>
<proteinExistence type="predicted"/>
<gene>
    <name evidence="1" type="ORF">PILCRDRAFT_796736</name>
</gene>
<organism evidence="1 2">
    <name type="scientific">Piloderma croceum (strain F 1598)</name>
    <dbReference type="NCBI Taxonomy" id="765440"/>
    <lineage>
        <taxon>Eukaryota</taxon>
        <taxon>Fungi</taxon>
        <taxon>Dikarya</taxon>
        <taxon>Basidiomycota</taxon>
        <taxon>Agaricomycotina</taxon>
        <taxon>Agaricomycetes</taxon>
        <taxon>Agaricomycetidae</taxon>
        <taxon>Atheliales</taxon>
        <taxon>Atheliaceae</taxon>
        <taxon>Piloderma</taxon>
    </lineage>
</organism>
<dbReference type="AlphaFoldDB" id="A0A0C3BHQ3"/>
<dbReference type="InParanoid" id="A0A0C3BHQ3"/>